<dbReference type="AlphaFoldDB" id="A0A8J8MGA8"/>
<dbReference type="EMBL" id="CP058649">
    <property type="protein sequence ID" value="QUI21021.1"/>
    <property type="molecule type" value="Genomic_DNA"/>
</dbReference>
<dbReference type="InterPro" id="IPR018060">
    <property type="entry name" value="HTH_AraC"/>
</dbReference>
<dbReference type="InterPro" id="IPR001789">
    <property type="entry name" value="Sig_transdc_resp-reg_receiver"/>
</dbReference>
<dbReference type="Pfam" id="PF00072">
    <property type="entry name" value="Response_reg"/>
    <property type="match status" value="1"/>
</dbReference>
<dbReference type="GO" id="GO:0000160">
    <property type="term" value="P:phosphorelay signal transduction system"/>
    <property type="evidence" value="ECO:0007669"/>
    <property type="project" value="InterPro"/>
</dbReference>
<name>A0A8J8MGA8_9FIRM</name>
<dbReference type="InterPro" id="IPR020449">
    <property type="entry name" value="Tscrpt_reg_AraC-type_HTH"/>
</dbReference>
<evidence type="ECO:0000256" key="6">
    <source>
        <dbReference type="PROSITE-ProRule" id="PRU00169"/>
    </source>
</evidence>
<keyword evidence="10" id="KW-1185">Reference proteome</keyword>
<dbReference type="SUPFAM" id="SSF52172">
    <property type="entry name" value="CheY-like"/>
    <property type="match status" value="1"/>
</dbReference>
<dbReference type="GO" id="GO:0043565">
    <property type="term" value="F:sequence-specific DNA binding"/>
    <property type="evidence" value="ECO:0007669"/>
    <property type="project" value="InterPro"/>
</dbReference>
<dbReference type="InterPro" id="IPR009057">
    <property type="entry name" value="Homeodomain-like_sf"/>
</dbReference>
<keyword evidence="4" id="KW-0804">Transcription</keyword>
<sequence>MYRLLIIDDEPFIADSLFSLFDNLESMELEVYKAYSARQALHILQKHRVDIVLSDISMPNIDGLELQQILSDKWPAAKVIFLTAYNDFNFAQQAIRHNVVDYILKTEPEQTIIQSIEKTIHLLEEESMNKELLENFKSEKNKYLPLIQKEFIQDLLNGLHMNETNLNQQFKELHLPFSAYSKVIILLLREDNVNSHLPYYIKKENLLKIQKIVHRFIHKKLACYSFQSNSRYQTYIIQHAHDDDYTYLYETLDVIQKSIYNTLNIKISFFLGTDYVSWDQIYAYHQEFMSCFVHEFGAAKYCIVTDKNGMKQPDTLHKNLLKKHREINQRMSMYILDQNQEAFNPLYQQLKSDIIGNMDLPYPIYIQFLHDFSNMLITHLNQYQLYHKSDYNMYIKKLVNLTKMGSLEDIFLTFDEVIEVIFKGFSNNQDDQSDKTIALVNDYIINHLDGDTSLSTISHVLNYNASYLSRLYKTHTGQKLSEYIADLKLNKAKELLRNHQIKINKITKAIGFETPSYFTRFFKNKTGLTPQAYRDKW</sequence>
<dbReference type="CDD" id="cd17536">
    <property type="entry name" value="REC_YesN-like"/>
    <property type="match status" value="1"/>
</dbReference>
<dbReference type="Gene3D" id="3.40.50.2300">
    <property type="match status" value="1"/>
</dbReference>
<dbReference type="SUPFAM" id="SSF46689">
    <property type="entry name" value="Homeodomain-like"/>
    <property type="match status" value="2"/>
</dbReference>
<dbReference type="Pfam" id="PF12833">
    <property type="entry name" value="HTH_18"/>
    <property type="match status" value="1"/>
</dbReference>
<organism evidence="9 10">
    <name type="scientific">Vallitalea pronyensis</name>
    <dbReference type="NCBI Taxonomy" id="1348613"/>
    <lineage>
        <taxon>Bacteria</taxon>
        <taxon>Bacillati</taxon>
        <taxon>Bacillota</taxon>
        <taxon>Clostridia</taxon>
        <taxon>Lachnospirales</taxon>
        <taxon>Vallitaleaceae</taxon>
        <taxon>Vallitalea</taxon>
    </lineage>
</organism>
<feature type="modified residue" description="4-aspartylphosphate" evidence="6">
    <location>
        <position position="55"/>
    </location>
</feature>
<gene>
    <name evidence="9" type="ORF">HZI73_01355</name>
</gene>
<evidence type="ECO:0000256" key="3">
    <source>
        <dbReference type="ARBA" id="ARBA00023125"/>
    </source>
</evidence>
<evidence type="ECO:0000256" key="4">
    <source>
        <dbReference type="ARBA" id="ARBA00023163"/>
    </source>
</evidence>
<evidence type="ECO:0000313" key="10">
    <source>
        <dbReference type="Proteomes" id="UP000683246"/>
    </source>
</evidence>
<keyword evidence="6" id="KW-0597">Phosphoprotein</keyword>
<dbReference type="InterPro" id="IPR011006">
    <property type="entry name" value="CheY-like_superfamily"/>
</dbReference>
<dbReference type="Proteomes" id="UP000683246">
    <property type="component" value="Chromosome"/>
</dbReference>
<accession>A0A8J8MGA8</accession>
<evidence type="ECO:0000259" key="7">
    <source>
        <dbReference type="PROSITE" id="PS01124"/>
    </source>
</evidence>
<comment type="function">
    <text evidence="5">May play the central regulatory role in sporulation. It may be an element of the effector pathway responsible for the activation of sporulation genes in response to nutritional stress. Spo0A may act in concert with spo0H (a sigma factor) to control the expression of some genes that are critical to the sporulation process.</text>
</comment>
<dbReference type="RefSeq" id="WP_212696480.1">
    <property type="nucleotide sequence ID" value="NZ_CP058649.1"/>
</dbReference>
<evidence type="ECO:0000256" key="2">
    <source>
        <dbReference type="ARBA" id="ARBA00023015"/>
    </source>
</evidence>
<dbReference type="PROSITE" id="PS01124">
    <property type="entry name" value="HTH_ARAC_FAMILY_2"/>
    <property type="match status" value="1"/>
</dbReference>
<dbReference type="KEGG" id="vpy:HZI73_01355"/>
<dbReference type="SMART" id="SM00342">
    <property type="entry name" value="HTH_ARAC"/>
    <property type="match status" value="1"/>
</dbReference>
<protein>
    <recommendedName>
        <fullName evidence="1">Stage 0 sporulation protein A homolog</fullName>
    </recommendedName>
</protein>
<feature type="domain" description="Response regulatory" evidence="8">
    <location>
        <begin position="3"/>
        <end position="120"/>
    </location>
</feature>
<keyword evidence="3" id="KW-0238">DNA-binding</keyword>
<keyword evidence="2" id="KW-0805">Transcription regulation</keyword>
<evidence type="ECO:0000313" key="9">
    <source>
        <dbReference type="EMBL" id="QUI21021.1"/>
    </source>
</evidence>
<dbReference type="PANTHER" id="PTHR43280">
    <property type="entry name" value="ARAC-FAMILY TRANSCRIPTIONAL REGULATOR"/>
    <property type="match status" value="1"/>
</dbReference>
<proteinExistence type="predicted"/>
<evidence type="ECO:0000256" key="5">
    <source>
        <dbReference type="ARBA" id="ARBA00024867"/>
    </source>
</evidence>
<evidence type="ECO:0000256" key="1">
    <source>
        <dbReference type="ARBA" id="ARBA00018672"/>
    </source>
</evidence>
<evidence type="ECO:0000259" key="8">
    <source>
        <dbReference type="PROSITE" id="PS50110"/>
    </source>
</evidence>
<dbReference type="GO" id="GO:0003700">
    <property type="term" value="F:DNA-binding transcription factor activity"/>
    <property type="evidence" value="ECO:0007669"/>
    <property type="project" value="InterPro"/>
</dbReference>
<dbReference type="PRINTS" id="PR00032">
    <property type="entry name" value="HTHARAC"/>
</dbReference>
<reference evidence="9" key="1">
    <citation type="submission" date="2020-07" db="EMBL/GenBank/DDBJ databases">
        <title>Vallitalea pronyensis genome.</title>
        <authorList>
            <person name="Postec A."/>
        </authorList>
    </citation>
    <scope>NUCLEOTIDE SEQUENCE</scope>
    <source>
        <strain evidence="9">FatNI3</strain>
    </source>
</reference>
<dbReference type="PANTHER" id="PTHR43280:SF2">
    <property type="entry name" value="HTH-TYPE TRANSCRIPTIONAL REGULATOR EXSA"/>
    <property type="match status" value="1"/>
</dbReference>
<dbReference type="SMART" id="SM00448">
    <property type="entry name" value="REC"/>
    <property type="match status" value="1"/>
</dbReference>
<dbReference type="Gene3D" id="1.10.10.60">
    <property type="entry name" value="Homeodomain-like"/>
    <property type="match status" value="2"/>
</dbReference>
<dbReference type="PROSITE" id="PS50110">
    <property type="entry name" value="RESPONSE_REGULATORY"/>
    <property type="match status" value="1"/>
</dbReference>
<feature type="domain" description="HTH araC/xylS-type" evidence="7">
    <location>
        <begin position="438"/>
        <end position="536"/>
    </location>
</feature>